<sequence>MMKYFNPRTKERIQDDAHDALSVRLRGDGSSQTYYTNSNVISSVSSSFSLLSRRQGDRDDVQLKSRVDSFVVKTTCSESKKIDIQVARFVYATNCAFRAVEHPEFKRLMGMLRPGYQPPNRQQTGNELLSNVFTTLQVEIKMELGNESVCLLMVGAILEMIQ</sequence>
<accession>A0A9P0JUD6</accession>
<name>A0A9P0JUD6_ACAOB</name>
<reference evidence="1" key="1">
    <citation type="submission" date="2022-03" db="EMBL/GenBank/DDBJ databases">
        <authorList>
            <person name="Sayadi A."/>
        </authorList>
    </citation>
    <scope>NUCLEOTIDE SEQUENCE</scope>
</reference>
<evidence type="ECO:0000313" key="1">
    <source>
        <dbReference type="EMBL" id="CAH1960992.1"/>
    </source>
</evidence>
<protein>
    <submittedName>
        <fullName evidence="1">Uncharacterized protein</fullName>
    </submittedName>
</protein>
<gene>
    <name evidence="1" type="ORF">ACAOBT_LOCUS3916</name>
</gene>
<comment type="caution">
    <text evidence="1">The sequence shown here is derived from an EMBL/GenBank/DDBJ whole genome shotgun (WGS) entry which is preliminary data.</text>
</comment>
<dbReference type="AlphaFoldDB" id="A0A9P0JUD6"/>
<keyword evidence="2" id="KW-1185">Reference proteome</keyword>
<proteinExistence type="predicted"/>
<dbReference type="Proteomes" id="UP001152888">
    <property type="component" value="Unassembled WGS sequence"/>
</dbReference>
<evidence type="ECO:0000313" key="2">
    <source>
        <dbReference type="Proteomes" id="UP001152888"/>
    </source>
</evidence>
<organism evidence="1 2">
    <name type="scientific">Acanthoscelides obtectus</name>
    <name type="common">Bean weevil</name>
    <name type="synonym">Bruchus obtectus</name>
    <dbReference type="NCBI Taxonomy" id="200917"/>
    <lineage>
        <taxon>Eukaryota</taxon>
        <taxon>Metazoa</taxon>
        <taxon>Ecdysozoa</taxon>
        <taxon>Arthropoda</taxon>
        <taxon>Hexapoda</taxon>
        <taxon>Insecta</taxon>
        <taxon>Pterygota</taxon>
        <taxon>Neoptera</taxon>
        <taxon>Endopterygota</taxon>
        <taxon>Coleoptera</taxon>
        <taxon>Polyphaga</taxon>
        <taxon>Cucujiformia</taxon>
        <taxon>Chrysomeloidea</taxon>
        <taxon>Chrysomelidae</taxon>
        <taxon>Bruchinae</taxon>
        <taxon>Bruchini</taxon>
        <taxon>Acanthoscelides</taxon>
    </lineage>
</organism>
<dbReference type="EMBL" id="CAKOFQ010006691">
    <property type="protein sequence ID" value="CAH1960992.1"/>
    <property type="molecule type" value="Genomic_DNA"/>
</dbReference>